<dbReference type="Gene3D" id="3.40.33.10">
    <property type="entry name" value="CAP"/>
    <property type="match status" value="1"/>
</dbReference>
<feature type="compositionally biased region" description="Low complexity" evidence="1">
    <location>
        <begin position="231"/>
        <end position="243"/>
    </location>
</feature>
<evidence type="ECO:0000256" key="1">
    <source>
        <dbReference type="SAM" id="MobiDB-lite"/>
    </source>
</evidence>
<evidence type="ECO:0000313" key="3">
    <source>
        <dbReference type="EMBL" id="KAF0689150.1"/>
    </source>
</evidence>
<evidence type="ECO:0000259" key="2">
    <source>
        <dbReference type="SMART" id="SM00198"/>
    </source>
</evidence>
<feature type="region of interest" description="Disordered" evidence="1">
    <location>
        <begin position="231"/>
        <end position="321"/>
    </location>
</feature>
<feature type="compositionally biased region" description="Low complexity" evidence="1">
    <location>
        <begin position="253"/>
        <end position="283"/>
    </location>
</feature>
<dbReference type="PANTHER" id="PTHR10334">
    <property type="entry name" value="CYSTEINE-RICH SECRETORY PROTEIN-RELATED"/>
    <property type="match status" value="1"/>
</dbReference>
<dbReference type="PRINTS" id="PR00837">
    <property type="entry name" value="V5TPXLIKE"/>
</dbReference>
<reference evidence="4 5" key="1">
    <citation type="submission" date="2019-03" db="EMBL/GenBank/DDBJ databases">
        <authorList>
            <person name="Gaulin E."/>
            <person name="Dumas B."/>
        </authorList>
    </citation>
    <scope>NUCLEOTIDE SEQUENCE [LARGE SCALE GENOMIC DNA]</scope>
    <source>
        <strain evidence="4">CBS 568.67</strain>
    </source>
</reference>
<dbReference type="Proteomes" id="UP000332933">
    <property type="component" value="Unassembled WGS sequence"/>
</dbReference>
<dbReference type="PROSITE" id="PS01010">
    <property type="entry name" value="CRISP_2"/>
    <property type="match status" value="1"/>
</dbReference>
<keyword evidence="5" id="KW-1185">Reference proteome</keyword>
<dbReference type="InterPro" id="IPR035940">
    <property type="entry name" value="CAP_sf"/>
</dbReference>
<evidence type="ECO:0000313" key="5">
    <source>
        <dbReference type="Proteomes" id="UP000332933"/>
    </source>
</evidence>
<organism evidence="4 5">
    <name type="scientific">Aphanomyces stellatus</name>
    <dbReference type="NCBI Taxonomy" id="120398"/>
    <lineage>
        <taxon>Eukaryota</taxon>
        <taxon>Sar</taxon>
        <taxon>Stramenopiles</taxon>
        <taxon>Oomycota</taxon>
        <taxon>Saprolegniomycetes</taxon>
        <taxon>Saprolegniales</taxon>
        <taxon>Verrucalvaceae</taxon>
        <taxon>Aphanomyces</taxon>
    </lineage>
</organism>
<evidence type="ECO:0000313" key="4">
    <source>
        <dbReference type="EMBL" id="VFT96136.1"/>
    </source>
</evidence>
<dbReference type="CDD" id="cd05380">
    <property type="entry name" value="CAP_euk"/>
    <property type="match status" value="1"/>
</dbReference>
<dbReference type="OrthoDB" id="337038at2759"/>
<gene>
    <name evidence="4" type="primary">Aste57867_19422</name>
    <name evidence="3" type="ORF">As57867_019358</name>
    <name evidence="4" type="ORF">ASTE57867_19422</name>
</gene>
<dbReference type="EMBL" id="VJMH01006520">
    <property type="protein sequence ID" value="KAF0689150.1"/>
    <property type="molecule type" value="Genomic_DNA"/>
</dbReference>
<dbReference type="InterPro" id="IPR014044">
    <property type="entry name" value="CAP_dom"/>
</dbReference>
<protein>
    <submittedName>
        <fullName evidence="4">Aste57867_19422 protein</fullName>
    </submittedName>
</protein>
<dbReference type="SUPFAM" id="SSF55797">
    <property type="entry name" value="PR-1-like"/>
    <property type="match status" value="1"/>
</dbReference>
<dbReference type="Pfam" id="PF00188">
    <property type="entry name" value="CAP"/>
    <property type="match status" value="1"/>
</dbReference>
<dbReference type="InterPro" id="IPR018244">
    <property type="entry name" value="Allrgn_V5/Tpx1_CS"/>
</dbReference>
<dbReference type="GO" id="GO:0005576">
    <property type="term" value="C:extracellular region"/>
    <property type="evidence" value="ECO:0007669"/>
    <property type="project" value="InterPro"/>
</dbReference>
<sequence length="345" mass="35699">MSRRHPHACHVRVRLGSIFTCSVSKWFIDVVAAILMRVDYALAALVHATAALTSDTFSLSRSILVDQHNTKRRASPPLPAADMLEMTWDADLAAKAMTVSQTCVFAHSVDGYGQNLFLSSNGADDTPTVTMALNAWVDSELPASLMTTLVAQGSHIGAGTYNHASQVLWGASNRVGCGYSVCNIGFFMVCNYLAPGNYVGEPWYTVGTACSACPSSAPNCNNGLCSATTASSNNVASPPAKNAPAPPPPPSSAPTTTTPNNSNPTTLTPTVTTTMSLPPAQDSTPPPPTTAPLAKTPSPVPTTTMEGGLAAPSSPATTQPTSHAGRAVVTLSAMGLLLAAIDNFL</sequence>
<dbReference type="AlphaFoldDB" id="A0A485LEG4"/>
<dbReference type="SMART" id="SM00198">
    <property type="entry name" value="SCP"/>
    <property type="match status" value="1"/>
</dbReference>
<reference evidence="3" key="2">
    <citation type="submission" date="2019-06" db="EMBL/GenBank/DDBJ databases">
        <title>Genomics analysis of Aphanomyces spp. identifies a new class of oomycete effector associated with host adaptation.</title>
        <authorList>
            <person name="Gaulin E."/>
        </authorList>
    </citation>
    <scope>NUCLEOTIDE SEQUENCE</scope>
    <source>
        <strain evidence="3">CBS 578.67</strain>
    </source>
</reference>
<accession>A0A485LEG4</accession>
<dbReference type="InterPro" id="IPR001283">
    <property type="entry name" value="CRISP-related"/>
</dbReference>
<feature type="domain" description="SCP" evidence="2">
    <location>
        <begin position="59"/>
        <end position="200"/>
    </location>
</feature>
<dbReference type="EMBL" id="CAADRA010006541">
    <property type="protein sequence ID" value="VFT96136.1"/>
    <property type="molecule type" value="Genomic_DNA"/>
</dbReference>
<name>A0A485LEG4_9STRA</name>
<proteinExistence type="predicted"/>